<dbReference type="Gene3D" id="4.10.240.10">
    <property type="entry name" value="Zn(2)-C6 fungal-type DNA-binding domain"/>
    <property type="match status" value="1"/>
</dbReference>
<evidence type="ECO:0000256" key="2">
    <source>
        <dbReference type="SAM" id="MobiDB-lite"/>
    </source>
</evidence>
<evidence type="ECO:0000313" key="5">
    <source>
        <dbReference type="Proteomes" id="UP000319257"/>
    </source>
</evidence>
<keyword evidence="5" id="KW-1185">Reference proteome</keyword>
<dbReference type="GO" id="GO:0008270">
    <property type="term" value="F:zinc ion binding"/>
    <property type="evidence" value="ECO:0007669"/>
    <property type="project" value="InterPro"/>
</dbReference>
<reference evidence="4 5" key="1">
    <citation type="submission" date="2019-06" db="EMBL/GenBank/DDBJ databases">
        <title>Draft genome sequence of the filamentous fungus Phialemoniopsis curvata isolated from diesel fuel.</title>
        <authorList>
            <person name="Varaljay V.A."/>
            <person name="Lyon W.J."/>
            <person name="Crouch A.L."/>
            <person name="Drake C.E."/>
            <person name="Hollomon J.M."/>
            <person name="Nadeau L.J."/>
            <person name="Nunn H.S."/>
            <person name="Stevenson B.S."/>
            <person name="Bojanowski C.L."/>
            <person name="Crookes-Goodson W.J."/>
        </authorList>
    </citation>
    <scope>NUCLEOTIDE SEQUENCE [LARGE SCALE GENOMIC DNA]</scope>
    <source>
        <strain evidence="4 5">D216</strain>
    </source>
</reference>
<dbReference type="InterPro" id="IPR001138">
    <property type="entry name" value="Zn2Cys6_DnaBD"/>
</dbReference>
<dbReference type="EMBL" id="SKBQ01000034">
    <property type="protein sequence ID" value="TPX13449.1"/>
    <property type="molecule type" value="Genomic_DNA"/>
</dbReference>
<feature type="region of interest" description="Disordered" evidence="2">
    <location>
        <begin position="67"/>
        <end position="92"/>
    </location>
</feature>
<dbReference type="PANTHER" id="PTHR31668">
    <property type="entry name" value="GLUCOSE TRANSPORT TRANSCRIPTION REGULATOR RGT1-RELATED-RELATED"/>
    <property type="match status" value="1"/>
</dbReference>
<dbReference type="InterPro" id="IPR036864">
    <property type="entry name" value="Zn2-C6_fun-type_DNA-bd_sf"/>
</dbReference>
<evidence type="ECO:0000256" key="1">
    <source>
        <dbReference type="ARBA" id="ARBA00023242"/>
    </source>
</evidence>
<dbReference type="AlphaFoldDB" id="A0A507B7R6"/>
<dbReference type="GeneID" id="41973626"/>
<keyword evidence="1" id="KW-0539">Nucleus</keyword>
<dbReference type="SUPFAM" id="SSF57701">
    <property type="entry name" value="Zn2/Cys6 DNA-binding domain"/>
    <property type="match status" value="1"/>
</dbReference>
<dbReference type="PROSITE" id="PS50048">
    <property type="entry name" value="ZN2_CY6_FUNGAL_2"/>
    <property type="match status" value="1"/>
</dbReference>
<proteinExistence type="predicted"/>
<dbReference type="CDD" id="cd00067">
    <property type="entry name" value="GAL4"/>
    <property type="match status" value="1"/>
</dbReference>
<dbReference type="InParanoid" id="A0A507B7R6"/>
<name>A0A507B7R6_9PEZI</name>
<comment type="caution">
    <text evidence="4">The sequence shown here is derived from an EMBL/GenBank/DDBJ whole genome shotgun (WGS) entry which is preliminary data.</text>
</comment>
<gene>
    <name evidence="4" type="ORF">E0L32_006179</name>
</gene>
<accession>A0A507B7R6</accession>
<evidence type="ECO:0000259" key="3">
    <source>
        <dbReference type="PROSITE" id="PS50048"/>
    </source>
</evidence>
<feature type="domain" description="Zn(2)-C6 fungal-type" evidence="3">
    <location>
        <begin position="21"/>
        <end position="65"/>
    </location>
</feature>
<organism evidence="4 5">
    <name type="scientific">Thyridium curvatum</name>
    <dbReference type="NCBI Taxonomy" id="1093900"/>
    <lineage>
        <taxon>Eukaryota</taxon>
        <taxon>Fungi</taxon>
        <taxon>Dikarya</taxon>
        <taxon>Ascomycota</taxon>
        <taxon>Pezizomycotina</taxon>
        <taxon>Sordariomycetes</taxon>
        <taxon>Sordariomycetidae</taxon>
        <taxon>Thyridiales</taxon>
        <taxon>Thyridiaceae</taxon>
        <taxon>Thyridium</taxon>
    </lineage>
</organism>
<dbReference type="STRING" id="1093900.A0A507B7R6"/>
<feature type="compositionally biased region" description="Basic and acidic residues" evidence="2">
    <location>
        <begin position="67"/>
        <end position="88"/>
    </location>
</feature>
<evidence type="ECO:0000313" key="4">
    <source>
        <dbReference type="EMBL" id="TPX13449.1"/>
    </source>
</evidence>
<dbReference type="OrthoDB" id="4132249at2759"/>
<dbReference type="GO" id="GO:0000981">
    <property type="term" value="F:DNA-binding transcription factor activity, RNA polymerase II-specific"/>
    <property type="evidence" value="ECO:0007669"/>
    <property type="project" value="InterPro"/>
</dbReference>
<protein>
    <recommendedName>
        <fullName evidence="3">Zn(2)-C6 fungal-type domain-containing protein</fullName>
    </recommendedName>
</protein>
<dbReference type="PANTHER" id="PTHR31668:SF30">
    <property type="entry name" value="ZN(II)2CYS6 TRANSCRIPTION FACTOR (EUROFUNG)"/>
    <property type="match status" value="1"/>
</dbReference>
<dbReference type="Proteomes" id="UP000319257">
    <property type="component" value="Unassembled WGS sequence"/>
</dbReference>
<sequence>MFSTFSVTDFQPAGRAPRGRACDACRRMKIKCRIPRQTNGVDGRQGVASPGPCNSCQQARVKCTFRDKAAKRGRPSKLDSHDTSKGGDKSVAQFAPTPFSILTADDTLEREGEEDSPLFRQRYMSEDTELLASHGSGSYDGEFESPSIVDPAAAPRDDNLTSEHGRQFQSKLVADAWDTINAYYDDGYLVFPIVPYSELASRLVTEQDWLSQPSLRTLVLSLRLLLASGRYRMDSRDSTVLRDLILQVETSRLGYDYADPAALDEVACSLFLFTAYNVLNVHTRAFLYLDEAISLFNEAALLYEEDNPRVLRIEKVIFNTEAASQLYASKTRTRRARRPSMNIDDYVPCLDGFAQDTETEAIAARLLTRLTRTYLAQGSDVLAETEMDSLTLEHHSRHSYLRIQEADVIVTQQWQLSSKLVTDRQYVSIANKRPIIFSLGVQVMSWVCLLREGELRVVGLGKLAELALNICFLTGGMRCQDILRGLAGAVLREDHEQHYAPRLIGMMAAVSPSIPTMPSLEGPVALSGHLALPAPQPATSDAGIHDYSLGHLVAGVSESAALGDENLFQSLEGMGDLELVGLDWLGVLAEVQ</sequence>
<dbReference type="RefSeq" id="XP_030995160.1">
    <property type="nucleotide sequence ID" value="XM_031140783.1"/>
</dbReference>
<dbReference type="InterPro" id="IPR050797">
    <property type="entry name" value="Carb_Metab_Trans_Reg"/>
</dbReference>